<name>A0A0D2GXB4_9EURO</name>
<keyword evidence="3" id="KW-1185">Reference proteome</keyword>
<organism evidence="2 3">
    <name type="scientific">Fonsecaea pedrosoi CBS 271.37</name>
    <dbReference type="NCBI Taxonomy" id="1442368"/>
    <lineage>
        <taxon>Eukaryota</taxon>
        <taxon>Fungi</taxon>
        <taxon>Dikarya</taxon>
        <taxon>Ascomycota</taxon>
        <taxon>Pezizomycotina</taxon>
        <taxon>Eurotiomycetes</taxon>
        <taxon>Chaetothyriomycetidae</taxon>
        <taxon>Chaetothyriales</taxon>
        <taxon>Herpotrichiellaceae</taxon>
        <taxon>Fonsecaea</taxon>
    </lineage>
</organism>
<evidence type="ECO:0000256" key="1">
    <source>
        <dbReference type="SAM" id="MobiDB-lite"/>
    </source>
</evidence>
<accession>A0A0D2GXB4</accession>
<dbReference type="HOGENOM" id="CLU_2527490_0_0_1"/>
<evidence type="ECO:0000313" key="3">
    <source>
        <dbReference type="Proteomes" id="UP000053029"/>
    </source>
</evidence>
<gene>
    <name evidence="2" type="ORF">Z517_09403</name>
</gene>
<evidence type="ECO:0000313" key="2">
    <source>
        <dbReference type="EMBL" id="KIW76959.1"/>
    </source>
</evidence>
<dbReference type="VEuPathDB" id="FungiDB:Z517_09403"/>
<dbReference type="AlphaFoldDB" id="A0A0D2GXB4"/>
<proteinExistence type="predicted"/>
<reference evidence="2 3" key="1">
    <citation type="submission" date="2015-01" db="EMBL/GenBank/DDBJ databases">
        <title>The Genome Sequence of Fonsecaea pedrosoi CBS 271.37.</title>
        <authorList>
            <consortium name="The Broad Institute Genomics Platform"/>
            <person name="Cuomo C."/>
            <person name="de Hoog S."/>
            <person name="Gorbushina A."/>
            <person name="Stielow B."/>
            <person name="Teixiera M."/>
            <person name="Abouelleil A."/>
            <person name="Chapman S.B."/>
            <person name="Priest M."/>
            <person name="Young S.K."/>
            <person name="Wortman J."/>
            <person name="Nusbaum C."/>
            <person name="Birren B."/>
        </authorList>
    </citation>
    <scope>NUCLEOTIDE SEQUENCE [LARGE SCALE GENOMIC DNA]</scope>
    <source>
        <strain evidence="2 3">CBS 271.37</strain>
    </source>
</reference>
<dbReference type="EMBL" id="KN846974">
    <property type="protein sequence ID" value="KIW76959.1"/>
    <property type="molecule type" value="Genomic_DNA"/>
</dbReference>
<protein>
    <submittedName>
        <fullName evidence="2">Uncharacterized protein</fullName>
    </submittedName>
</protein>
<feature type="compositionally biased region" description="Pro residues" evidence="1">
    <location>
        <begin position="1"/>
        <end position="30"/>
    </location>
</feature>
<feature type="region of interest" description="Disordered" evidence="1">
    <location>
        <begin position="1"/>
        <end position="84"/>
    </location>
</feature>
<dbReference type="GeneID" id="25308893"/>
<dbReference type="Proteomes" id="UP000053029">
    <property type="component" value="Unassembled WGS sequence"/>
</dbReference>
<dbReference type="RefSeq" id="XP_013280767.1">
    <property type="nucleotide sequence ID" value="XM_013425313.1"/>
</dbReference>
<sequence>MAPPRSPRRPQTPTPPSPTPPPPPPAPAAPSPRRSARLQKKGQAPKAGSGNDDTRKKQPSSAPLTSKSLGKQASPRIQDIELDN</sequence>
<feature type="compositionally biased region" description="Polar residues" evidence="1">
    <location>
        <begin position="59"/>
        <end position="71"/>
    </location>
</feature>